<feature type="region of interest" description="Disordered" evidence="1">
    <location>
        <begin position="570"/>
        <end position="590"/>
    </location>
</feature>
<dbReference type="STRING" id="1513793.SAMN06296036_111163"/>
<keyword evidence="3" id="KW-1185">Reference proteome</keyword>
<proteinExistence type="predicted"/>
<dbReference type="RefSeq" id="WP_132319969.1">
    <property type="nucleotide sequence ID" value="NZ_FWZT01000011.1"/>
</dbReference>
<protein>
    <submittedName>
        <fullName evidence="2">Uncharacterized protein</fullName>
    </submittedName>
</protein>
<name>A0A1Y6C160_9BACT</name>
<reference evidence="3" key="1">
    <citation type="submission" date="2017-04" db="EMBL/GenBank/DDBJ databases">
        <authorList>
            <person name="Varghese N."/>
            <person name="Submissions S."/>
        </authorList>
    </citation>
    <scope>NUCLEOTIDE SEQUENCE [LARGE SCALE GENOMIC DNA]</scope>
    <source>
        <strain evidence="3">RKEM611</strain>
    </source>
</reference>
<dbReference type="Proteomes" id="UP000192907">
    <property type="component" value="Unassembled WGS sequence"/>
</dbReference>
<organism evidence="2 3">
    <name type="scientific">Pseudobacteriovorax antillogorgiicola</name>
    <dbReference type="NCBI Taxonomy" id="1513793"/>
    <lineage>
        <taxon>Bacteria</taxon>
        <taxon>Pseudomonadati</taxon>
        <taxon>Bdellovibrionota</taxon>
        <taxon>Oligoflexia</taxon>
        <taxon>Oligoflexales</taxon>
        <taxon>Pseudobacteriovoracaceae</taxon>
        <taxon>Pseudobacteriovorax</taxon>
    </lineage>
</organism>
<dbReference type="EMBL" id="FWZT01000011">
    <property type="protein sequence ID" value="SMF38438.1"/>
    <property type="molecule type" value="Genomic_DNA"/>
</dbReference>
<gene>
    <name evidence="2" type="ORF">SAMN06296036_111163</name>
</gene>
<accession>A0A1Y6C160</accession>
<evidence type="ECO:0000256" key="1">
    <source>
        <dbReference type="SAM" id="MobiDB-lite"/>
    </source>
</evidence>
<sequence length="1266" mass="141791">MKVRIGQYFLMGVALASCSSQEQEGSQLKNYTNPIIITEDSYPILFQEREFDSWIKKEIETAEVSLQKAESYLKDEAKKRNRDLDGYLSTIDYTEFSRCLTGDISNSNECAGKSTLPPAVEYFSLQAIQKYTEVLNLLAGERRSEVELDQFVDNGCVGSLTEGERYLCEEIVLMTTLYEESYRQQFIYYFGKNPSDQEMDEENITRPEDFPEIVENSSDAFQKYILYGQMAEEIREKLVNYQVQIENKVLQLTQGQLLEGQVHEIPYLSVVGTPKDFLNWVEKYANKVQNSADNLLLKKEKIIVLRKNGLDTSNTKANYLEKISTLESNLTVNNIEDETLATEDDFFEESVAKTQAQIANTQRKFSTEMRSVLGNTNEVEFLNQFKVKLKPNSARADFPTVTIPVGFNGLIDINGGPTKYRANAVYHGEIEAYSWLSKGFKKAKRWVKKKVVPPLKQCALGGAVGGATGCLANVASGGKIGKAVKKHITPHKLDKIEIKNQNKIDKFMKQVPNQMVAMKSFLEIKPHEGNNYATMNQMIRELEDLPLPKLESNVVNAVTDLNGYLVSESNGVSSGRSTGTSTGKSKSIGVSMGTSKGYSNSNGSSINGGVSFVVSAGVGANIGKSESIGFSESVNKGESASQGTSTGLSVGKTAGLSIQVGYYHPNAEYPNLRLGMLVAEVYCGPSTADSSLMAIYPIGIKNFIPIDSQELTTENGSRCSEDLTLRLIVNDDLDHTHDICRPGFDCNSNDEIPIDIALYSDTQSNFKDMVDIFADDGFKQTVRDAAYSSDPVNNARNIFRQAANEKSIPSVLINKFMHVVDNAVSIQLDLKKLEEIALKRSKLSNSHKILEQKKVNLAAQLDFARYLVDNTNQSLDYQKNLEGLYSSEYEIERGKLLFYLERLSYWLGIYEKSKLYHNFSSLPIDVSAFIRGEFLRNLQGASTEEDIEDYRSDLKSKDLVEKIQQFISSEQDDSFVRDLVTQNKVGHCFIDFDTVIAKKLGIDGSSSEGVSSSIFSEEKFVASLGSASRDDDPDFNDNIYLDLSGQLTEQYGYRAVRFRTDPALASSNWLDPEEDSALKARSAITNPDAPLHCREASMAHLGKLLGVSFTYDHVGFGSPVSLQAYVARQPLTWSYVADSRTKYFSNEVGSRFYTFIDYTSLTDTWQWELRLKQAYPVNLLNSTNTLSSCRNDDASMNWHSMACMRTLLGDEVLDSKLSTPIKTSFYNQYLGGDWTLYLPNTPVYQELFQSLNGMKMHLYFTNRDLK</sequence>
<evidence type="ECO:0000313" key="3">
    <source>
        <dbReference type="Proteomes" id="UP000192907"/>
    </source>
</evidence>
<dbReference type="AlphaFoldDB" id="A0A1Y6C160"/>
<evidence type="ECO:0000313" key="2">
    <source>
        <dbReference type="EMBL" id="SMF38438.1"/>
    </source>
</evidence>
<dbReference type="PROSITE" id="PS51257">
    <property type="entry name" value="PROKAR_LIPOPROTEIN"/>
    <property type="match status" value="1"/>
</dbReference>